<proteinExistence type="predicted"/>
<organism evidence="3 4">
    <name type="scientific">Ramazzottius varieornatus</name>
    <name type="common">Water bear</name>
    <name type="synonym">Tardigrade</name>
    <dbReference type="NCBI Taxonomy" id="947166"/>
    <lineage>
        <taxon>Eukaryota</taxon>
        <taxon>Metazoa</taxon>
        <taxon>Ecdysozoa</taxon>
        <taxon>Tardigrada</taxon>
        <taxon>Eutardigrada</taxon>
        <taxon>Parachela</taxon>
        <taxon>Hypsibioidea</taxon>
        <taxon>Ramazzottiidae</taxon>
        <taxon>Ramazzottius</taxon>
    </lineage>
</organism>
<keyword evidence="4" id="KW-1185">Reference proteome</keyword>
<gene>
    <name evidence="3" type="primary">RvY_19409-1</name>
    <name evidence="2" type="synonym">RvY_19394-1</name>
    <name evidence="2" type="synonym">RvY_19394.1</name>
    <name evidence="3" type="synonym">RvY_19409.1</name>
    <name evidence="2" type="ORF">RvY_19394</name>
    <name evidence="3" type="ORF">RvY_19409</name>
</gene>
<accession>A0A1D1W9B6</accession>
<reference evidence="3 4" key="1">
    <citation type="journal article" date="2016" name="Nat. Commun.">
        <title>Extremotolerant tardigrade genome and improved radiotolerance of human cultured cells by tardigrade-unique protein.</title>
        <authorList>
            <person name="Hashimoto T."/>
            <person name="Horikawa D.D."/>
            <person name="Saito Y."/>
            <person name="Kuwahara H."/>
            <person name="Kozuka-Hata H."/>
            <person name="Shin-I T."/>
            <person name="Minakuchi Y."/>
            <person name="Ohishi K."/>
            <person name="Motoyama A."/>
            <person name="Aizu T."/>
            <person name="Enomoto A."/>
            <person name="Kondo K."/>
            <person name="Tanaka S."/>
            <person name="Hara Y."/>
            <person name="Koshikawa S."/>
            <person name="Sagara H."/>
            <person name="Miura T."/>
            <person name="Yokobori S."/>
            <person name="Miyagawa K."/>
            <person name="Suzuki Y."/>
            <person name="Kubo T."/>
            <person name="Oyama M."/>
            <person name="Kohara Y."/>
            <person name="Fujiyama A."/>
            <person name="Arakawa K."/>
            <person name="Katayama T."/>
            <person name="Toyoda A."/>
            <person name="Kunieda T."/>
        </authorList>
    </citation>
    <scope>NUCLEOTIDE SEQUENCE [LARGE SCALE GENOMIC DNA]</scope>
    <source>
        <strain evidence="3 4">YOKOZUNA-1</strain>
    </source>
</reference>
<dbReference type="EMBL" id="BDGG01000059">
    <property type="protein sequence ID" value="GAV09925.1"/>
    <property type="molecule type" value="Genomic_DNA"/>
</dbReference>
<dbReference type="Proteomes" id="UP000186922">
    <property type="component" value="Unassembled WGS sequence"/>
</dbReference>
<dbReference type="EMBL" id="BDGG01000067">
    <property type="protein sequence ID" value="GAV09940.1"/>
    <property type="molecule type" value="Genomic_DNA"/>
</dbReference>
<protein>
    <submittedName>
        <fullName evidence="3">Uncharacterized protein</fullName>
    </submittedName>
</protein>
<evidence type="ECO:0000313" key="2">
    <source>
        <dbReference type="EMBL" id="GAV09925.1"/>
    </source>
</evidence>
<feature type="region of interest" description="Disordered" evidence="1">
    <location>
        <begin position="67"/>
        <end position="89"/>
    </location>
</feature>
<evidence type="ECO:0000313" key="4">
    <source>
        <dbReference type="Proteomes" id="UP000186922"/>
    </source>
</evidence>
<feature type="compositionally biased region" description="Basic and acidic residues" evidence="1">
    <location>
        <begin position="78"/>
        <end position="89"/>
    </location>
</feature>
<dbReference type="AlphaFoldDB" id="A0A1D1W9B6"/>
<sequence length="89" mass="10284">MTFSLYRYLIAKDTADDPIWEMLKRKLEFLNDVGLSKDNYNNVNTEVQETLLPSGFSWEQILGDEANWDACDGTSDEPSSKRMRTDEDV</sequence>
<evidence type="ECO:0000313" key="3">
    <source>
        <dbReference type="EMBL" id="GAV09940.1"/>
    </source>
</evidence>
<dbReference type="OrthoDB" id="2801544at2759"/>
<comment type="caution">
    <text evidence="3">The sequence shown here is derived from an EMBL/GenBank/DDBJ whole genome shotgun (WGS) entry which is preliminary data.</text>
</comment>
<name>A0A1D1W9B6_RAMVA</name>
<evidence type="ECO:0000256" key="1">
    <source>
        <dbReference type="SAM" id="MobiDB-lite"/>
    </source>
</evidence>